<dbReference type="Proteomes" id="UP000646244">
    <property type="component" value="Unassembled WGS sequence"/>
</dbReference>
<evidence type="ECO:0000256" key="1">
    <source>
        <dbReference type="ARBA" id="ARBA00004937"/>
    </source>
</evidence>
<dbReference type="GO" id="GO:0005829">
    <property type="term" value="C:cytosol"/>
    <property type="evidence" value="ECO:0007669"/>
    <property type="project" value="TreeGrafter"/>
</dbReference>
<dbReference type="GO" id="GO:0006006">
    <property type="term" value="P:glucose metabolic process"/>
    <property type="evidence" value="ECO:0007669"/>
    <property type="project" value="UniProtKB-KW"/>
</dbReference>
<dbReference type="PANTHER" id="PTHR23429:SF0">
    <property type="entry name" value="GLUCOSE-6-PHOSPHATE 1-DEHYDROGENASE"/>
    <property type="match status" value="1"/>
</dbReference>
<evidence type="ECO:0000259" key="9">
    <source>
        <dbReference type="Pfam" id="PF00479"/>
    </source>
</evidence>
<dbReference type="RefSeq" id="WP_190107853.1">
    <property type="nucleotide sequence ID" value="NZ_BMVB01000001.1"/>
</dbReference>
<evidence type="ECO:0000313" key="12">
    <source>
        <dbReference type="Proteomes" id="UP000646244"/>
    </source>
</evidence>
<dbReference type="Gene3D" id="3.40.50.720">
    <property type="entry name" value="NAD(P)-binding Rossmann-like Domain"/>
    <property type="match status" value="1"/>
</dbReference>
<protein>
    <recommendedName>
        <fullName evidence="7">Glucose-6-phosphate 1-dehydrogenase</fullName>
        <shortName evidence="7">G6PD</shortName>
        <ecNumber evidence="7">1.1.1.49</ecNumber>
    </recommendedName>
</protein>
<dbReference type="GO" id="GO:0004345">
    <property type="term" value="F:glucose-6-phosphate dehydrogenase activity"/>
    <property type="evidence" value="ECO:0007669"/>
    <property type="project" value="UniProtKB-UniRule"/>
</dbReference>
<feature type="domain" description="Glucose-6-phosphate dehydrogenase C-terminal" evidence="10">
    <location>
        <begin position="206"/>
        <end position="484"/>
    </location>
</feature>
<evidence type="ECO:0000256" key="7">
    <source>
        <dbReference type="HAMAP-Rule" id="MF_00966"/>
    </source>
</evidence>
<name>A0A918WDW4_STRCJ</name>
<dbReference type="GO" id="GO:0009051">
    <property type="term" value="P:pentose-phosphate shunt, oxidative branch"/>
    <property type="evidence" value="ECO:0007669"/>
    <property type="project" value="TreeGrafter"/>
</dbReference>
<feature type="binding site" evidence="7">
    <location>
        <position position="233"/>
    </location>
    <ligand>
        <name>substrate</name>
    </ligand>
</feature>
<accession>A0A918WDW4</accession>
<organism evidence="11 12">
    <name type="scientific">Streptomyces cinnamoneus</name>
    <name type="common">Streptoverticillium cinnamoneum</name>
    <dbReference type="NCBI Taxonomy" id="53446"/>
    <lineage>
        <taxon>Bacteria</taxon>
        <taxon>Bacillati</taxon>
        <taxon>Actinomycetota</taxon>
        <taxon>Actinomycetes</taxon>
        <taxon>Kitasatosporales</taxon>
        <taxon>Streptomycetaceae</taxon>
        <taxon>Streptomyces</taxon>
        <taxon>Streptomyces cinnamoneus group</taxon>
    </lineage>
</organism>
<dbReference type="Gene3D" id="3.30.360.10">
    <property type="entry name" value="Dihydrodipicolinate Reductase, domain 2"/>
    <property type="match status" value="1"/>
</dbReference>
<feature type="active site" description="Proton acceptor" evidence="7">
    <location>
        <position position="257"/>
    </location>
</feature>
<evidence type="ECO:0000256" key="8">
    <source>
        <dbReference type="SAM" id="MobiDB-lite"/>
    </source>
</evidence>
<keyword evidence="6 7" id="KW-0119">Carbohydrate metabolism</keyword>
<dbReference type="PIRSF" id="PIRSF000110">
    <property type="entry name" value="G6PD"/>
    <property type="match status" value="1"/>
</dbReference>
<evidence type="ECO:0000313" key="11">
    <source>
        <dbReference type="EMBL" id="GHC34639.1"/>
    </source>
</evidence>
<feature type="binding site" evidence="7">
    <location>
        <position position="252"/>
    </location>
    <ligand>
        <name>substrate</name>
    </ligand>
</feature>
<dbReference type="AlphaFoldDB" id="A0A918WDW4"/>
<dbReference type="HAMAP" id="MF_00966">
    <property type="entry name" value="G6PD"/>
    <property type="match status" value="1"/>
</dbReference>
<dbReference type="InterPro" id="IPR022674">
    <property type="entry name" value="G6P_DH_NAD-bd"/>
</dbReference>
<feature type="binding site" evidence="7">
    <location>
        <position position="343"/>
    </location>
    <ligand>
        <name>substrate</name>
    </ligand>
</feature>
<feature type="binding site" evidence="7">
    <location>
        <position position="165"/>
    </location>
    <ligand>
        <name>NADP(+)</name>
        <dbReference type="ChEBI" id="CHEBI:58349"/>
    </ligand>
</feature>
<keyword evidence="4 7" id="KW-0521">NADP</keyword>
<comment type="pathway">
    <text evidence="1 7">Carbohydrate degradation; pentose phosphate pathway; D-ribulose 5-phosphate from D-glucose 6-phosphate (oxidative stage): step 1/3.</text>
</comment>
<keyword evidence="3 7" id="KW-0313">Glucose metabolism</keyword>
<gene>
    <name evidence="7 11" type="primary">zwf</name>
    <name evidence="11" type="ORF">GCM10010507_04310</name>
</gene>
<feature type="region of interest" description="Disordered" evidence="8">
    <location>
        <begin position="1"/>
        <end position="23"/>
    </location>
</feature>
<proteinExistence type="inferred from homology"/>
<keyword evidence="5 7" id="KW-0560">Oxidoreductase</keyword>
<evidence type="ECO:0000256" key="6">
    <source>
        <dbReference type="ARBA" id="ARBA00023277"/>
    </source>
</evidence>
<evidence type="ECO:0000256" key="4">
    <source>
        <dbReference type="ARBA" id="ARBA00022857"/>
    </source>
</evidence>
<dbReference type="EMBL" id="BMVB01000001">
    <property type="protein sequence ID" value="GHC34639.1"/>
    <property type="molecule type" value="Genomic_DNA"/>
</dbReference>
<dbReference type="InterPro" id="IPR036291">
    <property type="entry name" value="NAD(P)-bd_dom_sf"/>
</dbReference>
<dbReference type="InterPro" id="IPR001282">
    <property type="entry name" value="G6P_DH"/>
</dbReference>
<dbReference type="SUPFAM" id="SSF55347">
    <property type="entry name" value="Glyceraldehyde-3-phosphate dehydrogenase-like, C-terminal domain"/>
    <property type="match status" value="1"/>
</dbReference>
<dbReference type="InterPro" id="IPR019796">
    <property type="entry name" value="G6P_DH_AS"/>
</dbReference>
<evidence type="ECO:0000256" key="3">
    <source>
        <dbReference type="ARBA" id="ARBA00022526"/>
    </source>
</evidence>
<feature type="binding site" evidence="7">
    <location>
        <position position="195"/>
    </location>
    <ligand>
        <name>substrate</name>
    </ligand>
</feature>
<dbReference type="PRINTS" id="PR00079">
    <property type="entry name" value="G6PDHDRGNASE"/>
</dbReference>
<comment type="caution">
    <text evidence="7">Lacks conserved residue(s) required for the propagation of feature annotation.</text>
</comment>
<comment type="similarity">
    <text evidence="2 7">Belongs to the glucose-6-phosphate dehydrogenase family.</text>
</comment>
<dbReference type="InterPro" id="IPR022675">
    <property type="entry name" value="G6P_DH_C"/>
</dbReference>
<evidence type="ECO:0000259" key="10">
    <source>
        <dbReference type="Pfam" id="PF02781"/>
    </source>
</evidence>
<feature type="binding site" evidence="7">
    <location>
        <position position="199"/>
    </location>
    <ligand>
        <name>substrate</name>
    </ligand>
</feature>
<evidence type="ECO:0000256" key="5">
    <source>
        <dbReference type="ARBA" id="ARBA00023002"/>
    </source>
</evidence>
<comment type="function">
    <text evidence="7">Catalyzes the oxidation of glucose 6-phosphate to 6-phosphogluconolactone.</text>
</comment>
<dbReference type="SUPFAM" id="SSF51735">
    <property type="entry name" value="NAD(P)-binding Rossmann-fold domains"/>
    <property type="match status" value="1"/>
</dbReference>
<reference evidence="11" key="1">
    <citation type="journal article" date="2014" name="Int. J. Syst. Evol. Microbiol.">
        <title>Complete genome sequence of Corynebacterium casei LMG S-19264T (=DSM 44701T), isolated from a smear-ripened cheese.</title>
        <authorList>
            <consortium name="US DOE Joint Genome Institute (JGI-PGF)"/>
            <person name="Walter F."/>
            <person name="Albersmeier A."/>
            <person name="Kalinowski J."/>
            <person name="Ruckert C."/>
        </authorList>
    </citation>
    <scope>NUCLEOTIDE SEQUENCE</scope>
    <source>
        <strain evidence="11">JCM 4633</strain>
    </source>
</reference>
<dbReference type="Pfam" id="PF02781">
    <property type="entry name" value="G6PD_C"/>
    <property type="match status" value="1"/>
</dbReference>
<dbReference type="PROSITE" id="PS00069">
    <property type="entry name" value="G6P_DEHYDROGENASE"/>
    <property type="match status" value="1"/>
</dbReference>
<dbReference type="NCBIfam" id="TIGR00871">
    <property type="entry name" value="zwf"/>
    <property type="match status" value="1"/>
</dbReference>
<feature type="binding site" evidence="7">
    <location>
        <position position="66"/>
    </location>
    <ligand>
        <name>NADP(+)</name>
        <dbReference type="ChEBI" id="CHEBI:58349"/>
    </ligand>
</feature>
<dbReference type="Pfam" id="PF00479">
    <property type="entry name" value="G6PD_N"/>
    <property type="match status" value="1"/>
</dbReference>
<reference evidence="11" key="2">
    <citation type="submission" date="2020-09" db="EMBL/GenBank/DDBJ databases">
        <authorList>
            <person name="Sun Q."/>
            <person name="Ohkuma M."/>
        </authorList>
    </citation>
    <scope>NUCLEOTIDE SEQUENCE</scope>
    <source>
        <strain evidence="11">JCM 4633</strain>
    </source>
</reference>
<sequence>MKANQTPDDRRPGGRPGTGTPDDHVVVLFGATGDLARRKLLPGLHRLDRAGLMPRDYRIVGSAPAAAALTDEEFRAHAREAVRAFGTGEPEGAAWDAFEARLSFGAADPEDPRMLLAAVRAAESALGGTPRRLCHLAVPPTAFASVVGMLGTTGLARGARLIIEKPFGTDLASARALNETVHAVFDESQVFRIDHFLGKESVDNILALRFANGLFEPVWNRDHISHVQIDVPETIGIEGRAGFFEETGTFRDMVVTHLFQVLGFVAMEPPVSLGARALREEKTKVFQSMRPLDPAHVVRGQYDGYRAEPGVDPHSDTETFVALRAEIDNWRWAGVPFYLRSGKSLGRRRQVLTLHFKRPPLSMFPDRPRTGPAGHGNALVVDFDDPGWIAARFLVKEPGPAMRLTPARMTFQYGDSVRQQHGLEGYERLILDAMLGDQALFTSADGIERLWEVSAPLLAGPGPVEPYPAGSWGPARADELIAPHHWYLPDMASDEPGSGTP</sequence>
<dbReference type="EC" id="1.1.1.49" evidence="7"/>
<evidence type="ECO:0000256" key="2">
    <source>
        <dbReference type="ARBA" id="ARBA00009975"/>
    </source>
</evidence>
<feature type="binding site" evidence="7">
    <location>
        <begin position="30"/>
        <end position="37"/>
    </location>
    <ligand>
        <name>NADP(+)</name>
        <dbReference type="ChEBI" id="CHEBI:58349"/>
    </ligand>
</feature>
<comment type="caution">
    <text evidence="11">The sequence shown here is derived from an EMBL/GenBank/DDBJ whole genome shotgun (WGS) entry which is preliminary data.</text>
</comment>
<comment type="catalytic activity">
    <reaction evidence="7">
        <text>D-glucose 6-phosphate + NADP(+) = 6-phospho-D-glucono-1,5-lactone + NADPH + H(+)</text>
        <dbReference type="Rhea" id="RHEA:15841"/>
        <dbReference type="ChEBI" id="CHEBI:15378"/>
        <dbReference type="ChEBI" id="CHEBI:57783"/>
        <dbReference type="ChEBI" id="CHEBI:57955"/>
        <dbReference type="ChEBI" id="CHEBI:58349"/>
        <dbReference type="ChEBI" id="CHEBI:61548"/>
        <dbReference type="EC" id="1.1.1.49"/>
    </reaction>
</comment>
<dbReference type="GO" id="GO:0050661">
    <property type="term" value="F:NADP binding"/>
    <property type="evidence" value="ECO:0007669"/>
    <property type="project" value="UniProtKB-UniRule"/>
</dbReference>
<dbReference type="PANTHER" id="PTHR23429">
    <property type="entry name" value="GLUCOSE-6-PHOSPHATE 1-DEHYDROGENASE G6PD"/>
    <property type="match status" value="1"/>
</dbReference>
<feature type="domain" description="Glucose-6-phosphate dehydrogenase NAD-binding" evidence="9">
    <location>
        <begin position="27"/>
        <end position="204"/>
    </location>
</feature>